<dbReference type="GO" id="GO:0005524">
    <property type="term" value="F:ATP binding"/>
    <property type="evidence" value="ECO:0007669"/>
    <property type="project" value="UniProtKB-KW"/>
</dbReference>
<keyword evidence="10" id="KW-1185">Reference proteome</keyword>
<dbReference type="AlphaFoldDB" id="A0A2X2D6Y1"/>
<dbReference type="PANTHER" id="PTHR42794:SF1">
    <property type="entry name" value="HEMIN IMPORT ATP-BINDING PROTEIN HMUV"/>
    <property type="match status" value="1"/>
</dbReference>
<evidence type="ECO:0000259" key="6">
    <source>
        <dbReference type="PROSITE" id="PS50893"/>
    </source>
</evidence>
<dbReference type="SUPFAM" id="SSF52540">
    <property type="entry name" value="P-loop containing nucleoside triphosphate hydrolases"/>
    <property type="match status" value="1"/>
</dbReference>
<dbReference type="Pfam" id="PF00005">
    <property type="entry name" value="ABC_tran"/>
    <property type="match status" value="1"/>
</dbReference>
<dbReference type="NCBIfam" id="NF010068">
    <property type="entry name" value="PRK13548.1"/>
    <property type="match status" value="1"/>
</dbReference>
<evidence type="ECO:0000313" key="10">
    <source>
        <dbReference type="Proteomes" id="UP000626180"/>
    </source>
</evidence>
<comment type="function">
    <text evidence="5">Part of the ABC transporter complex HmuTUV involved in hemin import. Responsible for energy coupling to the transport system.</text>
</comment>
<sequence>MLKATELSVQHATGWRIRDIDLELRSGEILGVIGPNGAGKSTLFGALCGDIRPTSGNIMLGATPLTAWSPEARALNLAVLPQTSTLSFAFTVRQVAGFGRLPHATGLHTDTRIVDTVLDLCDLAELAQRHYTTLSGGERQRTHLARILAQLWPATSDKVLLLDEPTSALDPHHQHSILKVIRQMANQGLAVAVVLHDMNLAARYCDRLLLLKHGQMEGLGSPEEVLCPDRLKAVFDLDVLIQEHPVHGHPLVIYL</sequence>
<keyword evidence="2" id="KW-0547">Nucleotide-binding</keyword>
<name>A0A2X2D6Y1_PSELU</name>
<dbReference type="PROSITE" id="PS50893">
    <property type="entry name" value="ABC_TRANSPORTER_2"/>
    <property type="match status" value="1"/>
</dbReference>
<evidence type="ECO:0000256" key="5">
    <source>
        <dbReference type="ARBA" id="ARBA00037066"/>
    </source>
</evidence>
<evidence type="ECO:0000256" key="1">
    <source>
        <dbReference type="ARBA" id="ARBA00022448"/>
    </source>
</evidence>
<dbReference type="EC" id="3.6.3.-" evidence="8"/>
<evidence type="ECO:0000313" key="9">
    <source>
        <dbReference type="Proteomes" id="UP000250443"/>
    </source>
</evidence>
<keyword evidence="3 8" id="KW-0067">ATP-binding</keyword>
<organism evidence="8 9">
    <name type="scientific">Pseudomonas luteola</name>
    <dbReference type="NCBI Taxonomy" id="47886"/>
    <lineage>
        <taxon>Bacteria</taxon>
        <taxon>Pseudomonadati</taxon>
        <taxon>Pseudomonadota</taxon>
        <taxon>Gammaproteobacteria</taxon>
        <taxon>Pseudomonadales</taxon>
        <taxon>Pseudomonadaceae</taxon>
        <taxon>Pseudomonas</taxon>
    </lineage>
</organism>
<dbReference type="EMBL" id="UAUF01000015">
    <property type="protein sequence ID" value="SPZ16497.1"/>
    <property type="molecule type" value="Genomic_DNA"/>
</dbReference>
<keyword evidence="1" id="KW-0813">Transport</keyword>
<dbReference type="PANTHER" id="PTHR42794">
    <property type="entry name" value="HEMIN IMPORT ATP-BINDING PROTEIN HMUV"/>
    <property type="match status" value="1"/>
</dbReference>
<accession>A0A2X2D6Y1</accession>
<dbReference type="GO" id="GO:0016887">
    <property type="term" value="F:ATP hydrolysis activity"/>
    <property type="evidence" value="ECO:0007669"/>
    <property type="project" value="InterPro"/>
</dbReference>
<dbReference type="InterPro" id="IPR003439">
    <property type="entry name" value="ABC_transporter-like_ATP-bd"/>
</dbReference>
<keyword evidence="4" id="KW-1278">Translocase</keyword>
<reference evidence="8 9" key="1">
    <citation type="submission" date="2018-06" db="EMBL/GenBank/DDBJ databases">
        <authorList>
            <consortium name="Pathogen Informatics"/>
            <person name="Doyle S."/>
        </authorList>
    </citation>
    <scope>NUCLEOTIDE SEQUENCE [LARGE SCALE GENOMIC DNA]</scope>
    <source>
        <strain evidence="8 9">NCTC11842</strain>
    </source>
</reference>
<evidence type="ECO:0000256" key="3">
    <source>
        <dbReference type="ARBA" id="ARBA00022840"/>
    </source>
</evidence>
<dbReference type="Proteomes" id="UP000626180">
    <property type="component" value="Unassembled WGS sequence"/>
</dbReference>
<feature type="domain" description="ABC transporter" evidence="6">
    <location>
        <begin position="2"/>
        <end position="238"/>
    </location>
</feature>
<evidence type="ECO:0000313" key="8">
    <source>
        <dbReference type="EMBL" id="SPZ16497.1"/>
    </source>
</evidence>
<dbReference type="RefSeq" id="WP_010798898.1">
    <property type="nucleotide sequence ID" value="NZ_CP069263.1"/>
</dbReference>
<reference evidence="7 10" key="2">
    <citation type="submission" date="2020-10" db="EMBL/GenBank/DDBJ databases">
        <title>Genome sequences of Pseudomonas isolates.</title>
        <authorList>
            <person name="Wessels L."/>
            <person name="Reich F."/>
            <person name="Hammerl J."/>
        </authorList>
    </citation>
    <scope>NUCLEOTIDE SEQUENCE [LARGE SCALE GENOMIC DNA]</scope>
    <source>
        <strain evidence="7 10">20-MO00624-0</strain>
    </source>
</reference>
<dbReference type="Proteomes" id="UP000250443">
    <property type="component" value="Unassembled WGS sequence"/>
</dbReference>
<gene>
    <name evidence="8" type="primary">hmuV</name>
    <name evidence="7" type="ORF">IRZ65_12160</name>
    <name evidence="8" type="ORF">NCTC11842_05530</name>
</gene>
<proteinExistence type="predicted"/>
<dbReference type="CDD" id="cd03214">
    <property type="entry name" value="ABC_Iron-Siderophores_B12_Hemin"/>
    <property type="match status" value="1"/>
</dbReference>
<evidence type="ECO:0000313" key="7">
    <source>
        <dbReference type="EMBL" id="MBF8641439.1"/>
    </source>
</evidence>
<protein>
    <submittedName>
        <fullName evidence="7">Heme ABC transporter ATP-binding protein</fullName>
    </submittedName>
    <submittedName>
        <fullName evidence="8">Hemin importer ATP-binding subunit</fullName>
        <ecNumber evidence="8">3.6.3.-</ecNumber>
    </submittedName>
</protein>
<evidence type="ECO:0000256" key="2">
    <source>
        <dbReference type="ARBA" id="ARBA00022741"/>
    </source>
</evidence>
<keyword evidence="8" id="KW-0378">Hydrolase</keyword>
<dbReference type="InterPro" id="IPR027417">
    <property type="entry name" value="P-loop_NTPase"/>
</dbReference>
<dbReference type="EMBL" id="JADMCD010000005">
    <property type="protein sequence ID" value="MBF8641439.1"/>
    <property type="molecule type" value="Genomic_DNA"/>
</dbReference>
<dbReference type="InterPro" id="IPR003593">
    <property type="entry name" value="AAA+_ATPase"/>
</dbReference>
<evidence type="ECO:0000256" key="4">
    <source>
        <dbReference type="ARBA" id="ARBA00022967"/>
    </source>
</evidence>
<dbReference type="Gene3D" id="3.40.50.300">
    <property type="entry name" value="P-loop containing nucleotide triphosphate hydrolases"/>
    <property type="match status" value="1"/>
</dbReference>
<dbReference type="SMART" id="SM00382">
    <property type="entry name" value="AAA"/>
    <property type="match status" value="1"/>
</dbReference>